<dbReference type="EMBL" id="QBKN01000020">
    <property type="protein sequence ID" value="PTX45649.1"/>
    <property type="molecule type" value="Genomic_DNA"/>
</dbReference>
<evidence type="ECO:0008006" key="3">
    <source>
        <dbReference type="Google" id="ProtNLM"/>
    </source>
</evidence>
<organism evidence="1 2">
    <name type="scientific">Allosediminivita pacifica</name>
    <dbReference type="NCBI Taxonomy" id="1267769"/>
    <lineage>
        <taxon>Bacteria</taxon>
        <taxon>Pseudomonadati</taxon>
        <taxon>Pseudomonadota</taxon>
        <taxon>Alphaproteobacteria</taxon>
        <taxon>Rhodobacterales</taxon>
        <taxon>Paracoccaceae</taxon>
        <taxon>Allosediminivita</taxon>
    </lineage>
</organism>
<proteinExistence type="predicted"/>
<dbReference type="Proteomes" id="UP000244069">
    <property type="component" value="Unassembled WGS sequence"/>
</dbReference>
<dbReference type="Pfam" id="PF06945">
    <property type="entry name" value="DUF1289"/>
    <property type="match status" value="1"/>
</dbReference>
<dbReference type="OrthoDB" id="7906652at2"/>
<sequence length="86" mass="9967">MAKTPSPCIDVCKFKREGHCIGCSMTKPQKKMFKSLKKDDQREAFIEMLMAQQEVMGRYRHWAVAYDKKCRKKNAKLRVLEGGRAA</sequence>
<dbReference type="AlphaFoldDB" id="A0A2T6APA1"/>
<name>A0A2T6APA1_9RHOB</name>
<comment type="caution">
    <text evidence="1">The sequence shown here is derived from an EMBL/GenBank/DDBJ whole genome shotgun (WGS) entry which is preliminary data.</text>
</comment>
<dbReference type="RefSeq" id="WP_107977606.1">
    <property type="nucleotide sequence ID" value="NZ_BMEZ01000008.1"/>
</dbReference>
<accession>A0A2T6APA1</accession>
<dbReference type="InterPro" id="IPR010710">
    <property type="entry name" value="DUF1289"/>
</dbReference>
<gene>
    <name evidence="1" type="ORF">C8N44_1203</name>
</gene>
<evidence type="ECO:0000313" key="1">
    <source>
        <dbReference type="EMBL" id="PTX45649.1"/>
    </source>
</evidence>
<evidence type="ECO:0000313" key="2">
    <source>
        <dbReference type="Proteomes" id="UP000244069"/>
    </source>
</evidence>
<keyword evidence="2" id="KW-1185">Reference proteome</keyword>
<reference evidence="1 2" key="1">
    <citation type="submission" date="2018-04" db="EMBL/GenBank/DDBJ databases">
        <title>Genomic Encyclopedia of Archaeal and Bacterial Type Strains, Phase II (KMG-II): from individual species to whole genera.</title>
        <authorList>
            <person name="Goeker M."/>
        </authorList>
    </citation>
    <scope>NUCLEOTIDE SEQUENCE [LARGE SCALE GENOMIC DNA]</scope>
    <source>
        <strain evidence="1 2">DSM 29329</strain>
    </source>
</reference>
<protein>
    <recommendedName>
        <fullName evidence="3">DUF1289 domain-containing protein</fullName>
    </recommendedName>
</protein>